<dbReference type="WBParaSite" id="Csp11.Scaffold630.g20243.t1">
    <property type="protein sequence ID" value="Csp11.Scaffold630.g20243.t1"/>
    <property type="gene ID" value="Csp11.Scaffold630.g20243"/>
</dbReference>
<keyword evidence="2" id="KW-1185">Reference proteome</keyword>
<sequence length="387" mass="45481">MHLLDFPLLVQERILRQMDYSEVFLLSLVSKRSTEMVRTVNWKEIETIRYFFQPKQRISVTVIRRRDDSSDEPNCILKIGFLEDKLNAIKTGYIRISEVDVGFRLIKNYPSYEAFVAYYTPEEKDTVVWAISFHLTSIFGKYSKNGLFVSTHTEPLPTYLENTETELFMNCTVEPSFLEDYFSTVPIQDFVEISHLTLENNKKTRIKGESRGDGLNIESTTRPFGVVHGQEFTEISTYNNLDPDSRFYQTSIMHIYGSPLLGTGMLRNFKGTRAFIDDSHINEEDIIEFLNRWKSNEGFQRLRVLYLKTSHQMRRLCHIRVRGGVQYFEVDEIPMEERQCTMYPWALNYQLYVRRVDGAVAYVSIEENDFSFYLQNLIDEESLLTND</sequence>
<protein>
    <submittedName>
        <fullName evidence="3">F-box domain-containing protein</fullName>
    </submittedName>
</protein>
<dbReference type="PANTHER" id="PTHR21503:SF8">
    <property type="entry name" value="F-BOX ASSOCIATED DOMAIN-CONTAINING PROTEIN-RELATED"/>
    <property type="match status" value="1"/>
</dbReference>
<evidence type="ECO:0000313" key="2">
    <source>
        <dbReference type="Proteomes" id="UP000095282"/>
    </source>
</evidence>
<feature type="domain" description="F-box" evidence="1">
    <location>
        <begin position="1"/>
        <end position="45"/>
    </location>
</feature>
<dbReference type="PROSITE" id="PS50181">
    <property type="entry name" value="FBOX"/>
    <property type="match status" value="1"/>
</dbReference>
<name>A0A1I7UX81_9PELO</name>
<dbReference type="AlphaFoldDB" id="A0A1I7UX81"/>
<reference evidence="3" key="1">
    <citation type="submission" date="2016-11" db="UniProtKB">
        <authorList>
            <consortium name="WormBaseParasite"/>
        </authorList>
    </citation>
    <scope>IDENTIFICATION</scope>
</reference>
<accession>A0A1I7UX81</accession>
<dbReference type="Pfam" id="PF00646">
    <property type="entry name" value="F-box"/>
    <property type="match status" value="1"/>
</dbReference>
<dbReference type="PANTHER" id="PTHR21503">
    <property type="entry name" value="F-BOX-CONTAINING HYPOTHETICAL PROTEIN C.ELEGANS"/>
    <property type="match status" value="1"/>
</dbReference>
<dbReference type="Proteomes" id="UP000095282">
    <property type="component" value="Unplaced"/>
</dbReference>
<evidence type="ECO:0000313" key="3">
    <source>
        <dbReference type="WBParaSite" id="Csp11.Scaffold630.g20243.t1"/>
    </source>
</evidence>
<organism evidence="2 3">
    <name type="scientific">Caenorhabditis tropicalis</name>
    <dbReference type="NCBI Taxonomy" id="1561998"/>
    <lineage>
        <taxon>Eukaryota</taxon>
        <taxon>Metazoa</taxon>
        <taxon>Ecdysozoa</taxon>
        <taxon>Nematoda</taxon>
        <taxon>Chromadorea</taxon>
        <taxon>Rhabditida</taxon>
        <taxon>Rhabditina</taxon>
        <taxon>Rhabditomorpha</taxon>
        <taxon>Rhabditoidea</taxon>
        <taxon>Rhabditidae</taxon>
        <taxon>Peloderinae</taxon>
        <taxon>Caenorhabditis</taxon>
    </lineage>
</organism>
<dbReference type="InterPro" id="IPR001810">
    <property type="entry name" value="F-box_dom"/>
</dbReference>
<proteinExistence type="predicted"/>
<evidence type="ECO:0000259" key="1">
    <source>
        <dbReference type="PROSITE" id="PS50181"/>
    </source>
</evidence>